<feature type="transmembrane region" description="Helical" evidence="4">
    <location>
        <begin position="548"/>
        <end position="565"/>
    </location>
</feature>
<keyword evidence="4" id="KW-1133">Transmembrane helix</keyword>
<sequence length="632" mass="68072">MMKNVGGYDLVRTLGTGGMSTVYEAVDGGGHHVALKLIHPAIVDTPSGRARLQREIATLQKVRGPHVAEVLDAETDGPEAFIVTQLIDGPTLYEDVRTNGTYTLPEASLFSRQLVRAIREVHSLGVLHRDIKPSNVMLDGNVPVLIDFGIAQADNDSRLTSTGAVTHTPGYLDPRVVQGHEPDEAADLWAVVAVILFTLIGRDPFRGPTAISTIQNVISGNLDVAGLPTPLAQAFREHLLNPLEMRPSINTLIDAIDNPTFSPHVSPIVKDDDEATFAHAVPVSQVGEGVNSADADSYNNETVPFVPGEGATVPFVPGEGATAAFDPSGNATRVYGVGDYGTSARTPEAGATQAFAPQDGATRVYGVDDYGTSARTPEAGAAPTVALQAPQQYAPGATPATSYAPTPSFDDIVSPPANQEFIPESWWESEENIPPWKRPIQKFPFITLIWGIAIIMALALLELPLYIAFVSCIALFSTIGFTNKMYRHELGMRMGKRKGAIGATLFRFPLLLISGLFMAVLSTVVAALGGLLAYSLLASHTVGLDKKWWLVATFAIVVTVTWWMPSSHYVRRGLRVSLSQVVTTSVLHLVWACVGIVFVVVLSYMYIHSAGGMPLRWSVDGVYHMLRSLLRF</sequence>
<feature type="transmembrane region" description="Helical" evidence="4">
    <location>
        <begin position="586"/>
        <end position="607"/>
    </location>
</feature>
<dbReference type="PROSITE" id="PS00108">
    <property type="entry name" value="PROTEIN_KINASE_ST"/>
    <property type="match status" value="1"/>
</dbReference>
<dbReference type="SMART" id="SM00220">
    <property type="entry name" value="S_TKc"/>
    <property type="match status" value="1"/>
</dbReference>
<dbReference type="Proteomes" id="UP001275049">
    <property type="component" value="Unassembled WGS sequence"/>
</dbReference>
<feature type="domain" description="Protein kinase" evidence="5">
    <location>
        <begin position="8"/>
        <end position="261"/>
    </location>
</feature>
<dbReference type="GO" id="GO:0016301">
    <property type="term" value="F:kinase activity"/>
    <property type="evidence" value="ECO:0007669"/>
    <property type="project" value="UniProtKB-KW"/>
</dbReference>
<dbReference type="CDD" id="cd14014">
    <property type="entry name" value="STKc_PknB_like"/>
    <property type="match status" value="1"/>
</dbReference>
<dbReference type="InterPro" id="IPR008271">
    <property type="entry name" value="Ser/Thr_kinase_AS"/>
</dbReference>
<accession>A0ABU5GAG0</accession>
<evidence type="ECO:0000259" key="5">
    <source>
        <dbReference type="PROSITE" id="PS50011"/>
    </source>
</evidence>
<keyword evidence="4" id="KW-0472">Membrane</keyword>
<dbReference type="PROSITE" id="PS00107">
    <property type="entry name" value="PROTEIN_KINASE_ATP"/>
    <property type="match status" value="1"/>
</dbReference>
<evidence type="ECO:0000256" key="1">
    <source>
        <dbReference type="ARBA" id="ARBA00022741"/>
    </source>
</evidence>
<reference evidence="6 7" key="1">
    <citation type="submission" date="2023-10" db="EMBL/GenBank/DDBJ databases">
        <title>Whole Genome based description of the genera Actinobaculum and Actinotignum reveals a complex phylogenetic relationship within the species included in the genus Actinotignum.</title>
        <authorList>
            <person name="Jensen C.S."/>
            <person name="Dargis R."/>
            <person name="Kemp M."/>
            <person name="Christensen J.J."/>
        </authorList>
    </citation>
    <scope>NUCLEOTIDE SEQUENCE [LARGE SCALE GENOMIC DNA]</scope>
    <source>
        <strain evidence="6 7">SLA_B974</strain>
    </source>
</reference>
<feature type="transmembrane region" description="Helical" evidence="4">
    <location>
        <begin position="443"/>
        <end position="461"/>
    </location>
</feature>
<dbReference type="PROSITE" id="PS50011">
    <property type="entry name" value="PROTEIN_KINASE_DOM"/>
    <property type="match status" value="1"/>
</dbReference>
<feature type="binding site" evidence="3">
    <location>
        <position position="36"/>
    </location>
    <ligand>
        <name>ATP</name>
        <dbReference type="ChEBI" id="CHEBI:30616"/>
    </ligand>
</feature>
<protein>
    <submittedName>
        <fullName evidence="6">Protein kinase</fullName>
    </submittedName>
</protein>
<dbReference type="EMBL" id="JAWNGA010000015">
    <property type="protein sequence ID" value="MDY5133677.1"/>
    <property type="molecule type" value="Genomic_DNA"/>
</dbReference>
<keyword evidence="2 3" id="KW-0067">ATP-binding</keyword>
<dbReference type="InterPro" id="IPR000719">
    <property type="entry name" value="Prot_kinase_dom"/>
</dbReference>
<dbReference type="Pfam" id="PF00069">
    <property type="entry name" value="Pkinase"/>
    <property type="match status" value="1"/>
</dbReference>
<dbReference type="InterPro" id="IPR011009">
    <property type="entry name" value="Kinase-like_dom_sf"/>
</dbReference>
<name>A0ABU5GAG0_9ACTO</name>
<evidence type="ECO:0000256" key="2">
    <source>
        <dbReference type="ARBA" id="ARBA00022840"/>
    </source>
</evidence>
<dbReference type="SUPFAM" id="SSF56112">
    <property type="entry name" value="Protein kinase-like (PK-like)"/>
    <property type="match status" value="1"/>
</dbReference>
<dbReference type="PANTHER" id="PTHR24347">
    <property type="entry name" value="SERINE/THREONINE-PROTEIN KINASE"/>
    <property type="match status" value="1"/>
</dbReference>
<evidence type="ECO:0000256" key="4">
    <source>
        <dbReference type="SAM" id="Phobius"/>
    </source>
</evidence>
<proteinExistence type="predicted"/>
<evidence type="ECO:0000313" key="7">
    <source>
        <dbReference type="Proteomes" id="UP001275049"/>
    </source>
</evidence>
<comment type="caution">
    <text evidence="6">The sequence shown here is derived from an EMBL/GenBank/DDBJ whole genome shotgun (WGS) entry which is preliminary data.</text>
</comment>
<feature type="transmembrane region" description="Helical" evidence="4">
    <location>
        <begin position="506"/>
        <end position="536"/>
    </location>
</feature>
<keyword evidence="6" id="KW-0418">Kinase</keyword>
<dbReference type="InterPro" id="IPR017441">
    <property type="entry name" value="Protein_kinase_ATP_BS"/>
</dbReference>
<keyword evidence="6" id="KW-0808">Transferase</keyword>
<keyword evidence="4" id="KW-0812">Transmembrane</keyword>
<evidence type="ECO:0000313" key="6">
    <source>
        <dbReference type="EMBL" id="MDY5133677.1"/>
    </source>
</evidence>
<dbReference type="RefSeq" id="WP_320755528.1">
    <property type="nucleotide sequence ID" value="NZ_JAWNGA010000015.1"/>
</dbReference>
<keyword evidence="1 3" id="KW-0547">Nucleotide-binding</keyword>
<dbReference type="Gene3D" id="1.10.510.10">
    <property type="entry name" value="Transferase(Phosphotransferase) domain 1"/>
    <property type="match status" value="1"/>
</dbReference>
<gene>
    <name evidence="6" type="ORF">R6G86_07985</name>
</gene>
<keyword evidence="7" id="KW-1185">Reference proteome</keyword>
<organism evidence="6 7">
    <name type="scientific">Actinotignum urinale</name>
    <dbReference type="NCBI Taxonomy" id="190146"/>
    <lineage>
        <taxon>Bacteria</taxon>
        <taxon>Bacillati</taxon>
        <taxon>Actinomycetota</taxon>
        <taxon>Actinomycetes</taxon>
        <taxon>Actinomycetales</taxon>
        <taxon>Actinomycetaceae</taxon>
        <taxon>Actinotignum</taxon>
    </lineage>
</organism>
<evidence type="ECO:0000256" key="3">
    <source>
        <dbReference type="PROSITE-ProRule" id="PRU10141"/>
    </source>
</evidence>